<name>A0A212RAV1_RHOAC</name>
<dbReference type="Proteomes" id="UP000198418">
    <property type="component" value="Unassembled WGS sequence"/>
</dbReference>
<evidence type="ECO:0000313" key="3">
    <source>
        <dbReference type="Proteomes" id="UP000198418"/>
    </source>
</evidence>
<dbReference type="OrthoDB" id="1238772at2"/>
<feature type="region of interest" description="Disordered" evidence="1">
    <location>
        <begin position="1"/>
        <end position="21"/>
    </location>
</feature>
<feature type="compositionally biased region" description="Basic and acidic residues" evidence="1">
    <location>
        <begin position="1"/>
        <end position="19"/>
    </location>
</feature>
<dbReference type="AlphaFoldDB" id="A0A212RAV1"/>
<proteinExistence type="predicted"/>
<dbReference type="InterPro" id="IPR024787">
    <property type="entry name" value="EcsC"/>
</dbReference>
<evidence type="ECO:0000313" key="2">
    <source>
        <dbReference type="EMBL" id="SNB69167.1"/>
    </source>
</evidence>
<reference evidence="3" key="1">
    <citation type="submission" date="2017-06" db="EMBL/GenBank/DDBJ databases">
        <authorList>
            <person name="Varghese N."/>
            <person name="Submissions S."/>
        </authorList>
    </citation>
    <scope>NUCLEOTIDE SEQUENCE [LARGE SCALE GENOMIC DNA]</scope>
    <source>
        <strain evidence="3">DSM 137</strain>
    </source>
</reference>
<sequence length="289" mass="30341">MTLEQTDKPHPSDGGRRSDMSAVDHAALMEAVRRLERNSLALRLANLVGRQVSFATQLVPARAAQVVGKAAGAAMRVALRAAFASLNGAPVRDRVGFHRAMVAASGAAGGALGLASLPVELPVSTALMLRAIADIARAEGEDLSQPETALACLQVFALDGRGAEAELSESSYFALRGLMARSVTEAARFVASRGLIDETAPALVRFTTQVASRFGVVVSQKFLAQATPVLGALGGAAVNLAFIEHFQSLAKGHFTVRRLERKYGEALVKAEYARIAAARDPDEIVTPAA</sequence>
<protein>
    <submittedName>
        <fullName evidence="2">EcsC protein family protein</fullName>
    </submittedName>
</protein>
<dbReference type="PANTHER" id="PTHR41260:SF1">
    <property type="entry name" value="PROTEIN ECSC"/>
    <property type="match status" value="1"/>
</dbReference>
<dbReference type="PANTHER" id="PTHR41260">
    <property type="entry name" value="PROTEIN ECSC"/>
    <property type="match status" value="1"/>
</dbReference>
<dbReference type="Pfam" id="PF12787">
    <property type="entry name" value="EcsC"/>
    <property type="match status" value="1"/>
</dbReference>
<dbReference type="EMBL" id="FYDG01000003">
    <property type="protein sequence ID" value="SNB69167.1"/>
    <property type="molecule type" value="Genomic_DNA"/>
</dbReference>
<gene>
    <name evidence="2" type="ORF">SAMN06265338_103175</name>
</gene>
<dbReference type="RefSeq" id="WP_141098405.1">
    <property type="nucleotide sequence ID" value="NZ_FYDG01000003.1"/>
</dbReference>
<evidence type="ECO:0000256" key="1">
    <source>
        <dbReference type="SAM" id="MobiDB-lite"/>
    </source>
</evidence>
<keyword evidence="3" id="KW-1185">Reference proteome</keyword>
<organism evidence="2 3">
    <name type="scientific">Rhodoblastus acidophilus</name>
    <name type="common">Rhodopseudomonas acidophila</name>
    <dbReference type="NCBI Taxonomy" id="1074"/>
    <lineage>
        <taxon>Bacteria</taxon>
        <taxon>Pseudomonadati</taxon>
        <taxon>Pseudomonadota</taxon>
        <taxon>Alphaproteobacteria</taxon>
        <taxon>Hyphomicrobiales</taxon>
        <taxon>Rhodoblastaceae</taxon>
        <taxon>Rhodoblastus</taxon>
    </lineage>
</organism>
<accession>A0A212RAV1</accession>